<evidence type="ECO:0000313" key="12">
    <source>
        <dbReference type="Proteomes" id="UP000177876"/>
    </source>
</evidence>
<dbReference type="PIRSF" id="PIRSF005963">
    <property type="entry name" value="Lipoyl_synth"/>
    <property type="match status" value="1"/>
</dbReference>
<organism evidence="11 12">
    <name type="scientific">Candidatus Solincola sediminis</name>
    <dbReference type="NCBI Taxonomy" id="1797199"/>
    <lineage>
        <taxon>Bacteria</taxon>
        <taxon>Bacillati</taxon>
        <taxon>Actinomycetota</taxon>
        <taxon>Candidatus Geothermincolia</taxon>
        <taxon>Candidatus Geothermincolales</taxon>
        <taxon>Candidatus Geothermincolaceae</taxon>
        <taxon>Candidatus Solincola</taxon>
    </lineage>
</organism>
<dbReference type="STRING" id="1797197.A2Y75_03185"/>
<dbReference type="EMBL" id="MELK01000048">
    <property type="protein sequence ID" value="OFW56196.1"/>
    <property type="molecule type" value="Genomic_DNA"/>
</dbReference>
<dbReference type="GO" id="GO:0016992">
    <property type="term" value="F:lipoate synthase activity"/>
    <property type="evidence" value="ECO:0007669"/>
    <property type="project" value="UniProtKB-UniRule"/>
</dbReference>
<dbReference type="HAMAP" id="MF_00206">
    <property type="entry name" value="Lipoyl_synth"/>
    <property type="match status" value="1"/>
</dbReference>
<comment type="similarity">
    <text evidence="9">Belongs to the radical SAM superfamily. Lipoyl synthase family.</text>
</comment>
<keyword evidence="5 9" id="KW-0479">Metal-binding</keyword>
<dbReference type="PANTHER" id="PTHR10949">
    <property type="entry name" value="LIPOYL SYNTHASE"/>
    <property type="match status" value="1"/>
</dbReference>
<reference evidence="11 12" key="1">
    <citation type="journal article" date="2016" name="Nat. Commun.">
        <title>Thousands of microbial genomes shed light on interconnected biogeochemical processes in an aquifer system.</title>
        <authorList>
            <person name="Anantharaman K."/>
            <person name="Brown C.T."/>
            <person name="Hug L.A."/>
            <person name="Sharon I."/>
            <person name="Castelle C.J."/>
            <person name="Probst A.J."/>
            <person name="Thomas B.C."/>
            <person name="Singh A."/>
            <person name="Wilkins M.J."/>
            <person name="Karaoz U."/>
            <person name="Brodie E.L."/>
            <person name="Williams K.H."/>
            <person name="Hubbard S.S."/>
            <person name="Banfield J.F."/>
        </authorList>
    </citation>
    <scope>NUCLEOTIDE SEQUENCE [LARGE SCALE GENOMIC DNA]</scope>
</reference>
<dbReference type="AlphaFoldDB" id="A0A1F2WHA2"/>
<dbReference type="CDD" id="cd01335">
    <property type="entry name" value="Radical_SAM"/>
    <property type="match status" value="1"/>
</dbReference>
<evidence type="ECO:0000256" key="9">
    <source>
        <dbReference type="HAMAP-Rule" id="MF_00206"/>
    </source>
</evidence>
<gene>
    <name evidence="9" type="primary">lipA</name>
    <name evidence="11" type="ORF">A2Y75_03185</name>
</gene>
<evidence type="ECO:0000256" key="5">
    <source>
        <dbReference type="ARBA" id="ARBA00022723"/>
    </source>
</evidence>
<dbReference type="GO" id="GO:0046872">
    <property type="term" value="F:metal ion binding"/>
    <property type="evidence" value="ECO:0007669"/>
    <property type="project" value="UniProtKB-KW"/>
</dbReference>
<evidence type="ECO:0000313" key="11">
    <source>
        <dbReference type="EMBL" id="OFW56196.1"/>
    </source>
</evidence>
<evidence type="ECO:0000256" key="2">
    <source>
        <dbReference type="ARBA" id="ARBA00022490"/>
    </source>
</evidence>
<keyword evidence="1 9" id="KW-0004">4Fe-4S</keyword>
<feature type="binding site" evidence="9">
    <location>
        <position position="42"/>
    </location>
    <ligand>
        <name>[4Fe-4S] cluster</name>
        <dbReference type="ChEBI" id="CHEBI:49883"/>
        <label>1</label>
    </ligand>
</feature>
<dbReference type="InterPro" id="IPR006638">
    <property type="entry name" value="Elp3/MiaA/NifB-like_rSAM"/>
</dbReference>
<dbReference type="SFLD" id="SFLDS00029">
    <property type="entry name" value="Radical_SAM"/>
    <property type="match status" value="1"/>
</dbReference>
<evidence type="ECO:0000256" key="6">
    <source>
        <dbReference type="ARBA" id="ARBA00023004"/>
    </source>
</evidence>
<dbReference type="InterPro" id="IPR007197">
    <property type="entry name" value="rSAM"/>
</dbReference>
<feature type="binding site" evidence="9">
    <location>
        <position position="57"/>
    </location>
    <ligand>
        <name>[4Fe-4S] cluster</name>
        <dbReference type="ChEBI" id="CHEBI:49883"/>
        <label>2</label>
        <note>4Fe-4S-S-AdoMet</note>
    </ligand>
</feature>
<feature type="binding site" evidence="9">
    <location>
        <position position="64"/>
    </location>
    <ligand>
        <name>[4Fe-4S] cluster</name>
        <dbReference type="ChEBI" id="CHEBI:49883"/>
        <label>2</label>
        <note>4Fe-4S-S-AdoMet</note>
    </ligand>
</feature>
<feature type="binding site" evidence="9">
    <location>
        <position position="270"/>
    </location>
    <ligand>
        <name>[4Fe-4S] cluster</name>
        <dbReference type="ChEBI" id="CHEBI:49883"/>
        <label>1</label>
    </ligand>
</feature>
<evidence type="ECO:0000256" key="7">
    <source>
        <dbReference type="ARBA" id="ARBA00023014"/>
    </source>
</evidence>
<evidence type="ECO:0000256" key="4">
    <source>
        <dbReference type="ARBA" id="ARBA00022691"/>
    </source>
</evidence>
<dbReference type="InterPro" id="IPR003698">
    <property type="entry name" value="Lipoyl_synth"/>
</dbReference>
<comment type="function">
    <text evidence="9">Catalyzes the radical-mediated insertion of two sulfur atoms into the C-6 and C-8 positions of the octanoyl moiety bound to the lipoyl domains of lipoate-dependent enzymes, thereby converting the octanoylated domains into lipoylated derivatives.</text>
</comment>
<feature type="binding site" evidence="9">
    <location>
        <position position="36"/>
    </location>
    <ligand>
        <name>[4Fe-4S] cluster</name>
        <dbReference type="ChEBI" id="CHEBI:49883"/>
        <label>1</label>
    </ligand>
</feature>
<keyword evidence="6 9" id="KW-0408">Iron</keyword>
<evidence type="ECO:0000256" key="1">
    <source>
        <dbReference type="ARBA" id="ARBA00022485"/>
    </source>
</evidence>
<dbReference type="UniPathway" id="UPA00538">
    <property type="reaction ID" value="UER00593"/>
</dbReference>
<evidence type="ECO:0000259" key="10">
    <source>
        <dbReference type="PROSITE" id="PS51918"/>
    </source>
</evidence>
<evidence type="ECO:0000256" key="8">
    <source>
        <dbReference type="ARBA" id="ARBA00047326"/>
    </source>
</evidence>
<feature type="domain" description="Radical SAM core" evidence="10">
    <location>
        <begin position="43"/>
        <end position="259"/>
    </location>
</feature>
<name>A0A1F2WHA2_9ACTN</name>
<comment type="subcellular location">
    <subcellularLocation>
        <location evidence="9">Cytoplasm</location>
    </subcellularLocation>
</comment>
<dbReference type="SMART" id="SM00729">
    <property type="entry name" value="Elp3"/>
    <property type="match status" value="1"/>
</dbReference>
<dbReference type="PANTHER" id="PTHR10949:SF0">
    <property type="entry name" value="LIPOYL SYNTHASE, MITOCHONDRIAL"/>
    <property type="match status" value="1"/>
</dbReference>
<keyword evidence="7 9" id="KW-0411">Iron-sulfur</keyword>
<dbReference type="SFLD" id="SFLDF00271">
    <property type="entry name" value="lipoyl_synthase"/>
    <property type="match status" value="1"/>
</dbReference>
<feature type="binding site" evidence="9">
    <location>
        <position position="61"/>
    </location>
    <ligand>
        <name>[4Fe-4S] cluster</name>
        <dbReference type="ChEBI" id="CHEBI:49883"/>
        <label>2</label>
        <note>4Fe-4S-S-AdoMet</note>
    </ligand>
</feature>
<feature type="binding site" evidence="9">
    <location>
        <position position="31"/>
    </location>
    <ligand>
        <name>[4Fe-4S] cluster</name>
        <dbReference type="ChEBI" id="CHEBI:49883"/>
        <label>1</label>
    </ligand>
</feature>
<dbReference type="GO" id="GO:0009249">
    <property type="term" value="P:protein lipoylation"/>
    <property type="evidence" value="ECO:0007669"/>
    <property type="project" value="UniProtKB-UniRule"/>
</dbReference>
<evidence type="ECO:0000256" key="3">
    <source>
        <dbReference type="ARBA" id="ARBA00022679"/>
    </source>
</evidence>
<dbReference type="PROSITE" id="PS51918">
    <property type="entry name" value="RADICAL_SAM"/>
    <property type="match status" value="1"/>
</dbReference>
<dbReference type="FunFam" id="3.20.20.70:FF:000186">
    <property type="entry name" value="Lipoyl synthase"/>
    <property type="match status" value="1"/>
</dbReference>
<dbReference type="Gene3D" id="3.20.20.70">
    <property type="entry name" value="Aldolase class I"/>
    <property type="match status" value="1"/>
</dbReference>
<dbReference type="SFLD" id="SFLDG01058">
    <property type="entry name" value="lipoyl_synthase_like"/>
    <property type="match status" value="1"/>
</dbReference>
<dbReference type="InterPro" id="IPR013785">
    <property type="entry name" value="Aldolase_TIM"/>
</dbReference>
<accession>A0A1F2WHA2</accession>
<dbReference type="Proteomes" id="UP000177876">
    <property type="component" value="Unassembled WGS sequence"/>
</dbReference>
<comment type="catalytic activity">
    <reaction evidence="8 9">
        <text>[[Fe-S] cluster scaffold protein carrying a second [4Fe-4S](2+) cluster] + N(6)-octanoyl-L-lysyl-[protein] + 2 oxidized [2Fe-2S]-[ferredoxin] + 2 S-adenosyl-L-methionine + 4 H(+) = [[Fe-S] cluster scaffold protein] + N(6)-[(R)-dihydrolipoyl]-L-lysyl-[protein] + 4 Fe(3+) + 2 hydrogen sulfide + 2 5'-deoxyadenosine + 2 L-methionine + 2 reduced [2Fe-2S]-[ferredoxin]</text>
        <dbReference type="Rhea" id="RHEA:16585"/>
        <dbReference type="Rhea" id="RHEA-COMP:9928"/>
        <dbReference type="Rhea" id="RHEA-COMP:10000"/>
        <dbReference type="Rhea" id="RHEA-COMP:10001"/>
        <dbReference type="Rhea" id="RHEA-COMP:10475"/>
        <dbReference type="Rhea" id="RHEA-COMP:14568"/>
        <dbReference type="Rhea" id="RHEA-COMP:14569"/>
        <dbReference type="ChEBI" id="CHEBI:15378"/>
        <dbReference type="ChEBI" id="CHEBI:17319"/>
        <dbReference type="ChEBI" id="CHEBI:29034"/>
        <dbReference type="ChEBI" id="CHEBI:29919"/>
        <dbReference type="ChEBI" id="CHEBI:33722"/>
        <dbReference type="ChEBI" id="CHEBI:33737"/>
        <dbReference type="ChEBI" id="CHEBI:33738"/>
        <dbReference type="ChEBI" id="CHEBI:57844"/>
        <dbReference type="ChEBI" id="CHEBI:59789"/>
        <dbReference type="ChEBI" id="CHEBI:78809"/>
        <dbReference type="ChEBI" id="CHEBI:83100"/>
        <dbReference type="EC" id="2.8.1.8"/>
    </reaction>
</comment>
<dbReference type="NCBIfam" id="TIGR00510">
    <property type="entry name" value="lipA"/>
    <property type="match status" value="1"/>
</dbReference>
<dbReference type="EC" id="2.8.1.8" evidence="9"/>
<dbReference type="GO" id="GO:0005737">
    <property type="term" value="C:cytoplasm"/>
    <property type="evidence" value="ECO:0007669"/>
    <property type="project" value="UniProtKB-SubCell"/>
</dbReference>
<comment type="pathway">
    <text evidence="9">Protein modification; protein lipoylation via endogenous pathway; protein N(6)-(lipoyl)lysine from octanoyl-[acyl-carrier-protein]: step 2/2.</text>
</comment>
<protein>
    <recommendedName>
        <fullName evidence="9">Lipoyl synthase</fullName>
        <ecNumber evidence="9">2.8.1.8</ecNumber>
    </recommendedName>
    <alternativeName>
        <fullName evidence="9">Lip-syn</fullName>
        <shortName evidence="9">LS</shortName>
    </alternativeName>
    <alternativeName>
        <fullName evidence="9">Lipoate synthase</fullName>
    </alternativeName>
    <alternativeName>
        <fullName evidence="9">Lipoic acid synthase</fullName>
    </alternativeName>
    <alternativeName>
        <fullName evidence="9">Sulfur insertion protein LipA</fullName>
    </alternativeName>
</protein>
<comment type="cofactor">
    <cofactor evidence="9">
        <name>[4Fe-4S] cluster</name>
        <dbReference type="ChEBI" id="CHEBI:49883"/>
    </cofactor>
    <text evidence="9">Binds 2 [4Fe-4S] clusters per subunit. One cluster is coordinated with 3 cysteines and an exchangeable S-adenosyl-L-methionine.</text>
</comment>
<dbReference type="NCBIfam" id="NF009544">
    <property type="entry name" value="PRK12928.1"/>
    <property type="match status" value="1"/>
</dbReference>
<dbReference type="Pfam" id="PF04055">
    <property type="entry name" value="Radical_SAM"/>
    <property type="match status" value="1"/>
</dbReference>
<sequence length="280" mass="30596">MPKWLHQPLRAGRNLAEVDGILNGLGLHTVCRSAKCPNRMECFSSRTATFLLMGDICTRNCSFCSVNKGTPQPPDAEEPVKVARASAAMGLEYVVMTSVTRDDLEDGGATHFTAAIEAVREELPAAGIEVLTPDFQGNKRSLATVLMAEPDVFNHNIETVEELYPRVRPMAAYRISLSILGAARTFSPRIKTKSGLMVGLGETREQLHRTFNDLADVGCGILTLGQYLRPSREQLKVERFVSPGEFEELAGDAREAGIPVVASAPLVRSSYRAGELVHRK</sequence>
<dbReference type="InterPro" id="IPR058240">
    <property type="entry name" value="rSAM_sf"/>
</dbReference>
<dbReference type="SUPFAM" id="SSF102114">
    <property type="entry name" value="Radical SAM enzymes"/>
    <property type="match status" value="1"/>
</dbReference>
<comment type="caution">
    <text evidence="11">The sequence shown here is derived from an EMBL/GenBank/DDBJ whole genome shotgun (WGS) entry which is preliminary data.</text>
</comment>
<dbReference type="GO" id="GO:0051539">
    <property type="term" value="F:4 iron, 4 sulfur cluster binding"/>
    <property type="evidence" value="ECO:0007669"/>
    <property type="project" value="UniProtKB-UniRule"/>
</dbReference>
<proteinExistence type="inferred from homology"/>
<keyword evidence="2 9" id="KW-0963">Cytoplasm</keyword>
<keyword evidence="4 9" id="KW-0949">S-adenosyl-L-methionine</keyword>
<dbReference type="NCBIfam" id="NF004019">
    <property type="entry name" value="PRK05481.1"/>
    <property type="match status" value="1"/>
</dbReference>
<keyword evidence="3 9" id="KW-0808">Transferase</keyword>